<dbReference type="AlphaFoldDB" id="A0AAE0H4Z7"/>
<keyword evidence="1" id="KW-0472">Membrane</keyword>
<feature type="transmembrane region" description="Helical" evidence="1">
    <location>
        <begin position="20"/>
        <end position="39"/>
    </location>
</feature>
<feature type="transmembrane region" description="Helical" evidence="1">
    <location>
        <begin position="283"/>
        <end position="304"/>
    </location>
</feature>
<evidence type="ECO:0000256" key="1">
    <source>
        <dbReference type="SAM" id="Phobius"/>
    </source>
</evidence>
<dbReference type="Proteomes" id="UP001190700">
    <property type="component" value="Unassembled WGS sequence"/>
</dbReference>
<feature type="transmembrane region" description="Helical" evidence="1">
    <location>
        <begin position="179"/>
        <end position="197"/>
    </location>
</feature>
<protein>
    <submittedName>
        <fullName evidence="2">Uncharacterized protein</fullName>
    </submittedName>
</protein>
<keyword evidence="1" id="KW-0812">Transmembrane</keyword>
<evidence type="ECO:0000313" key="3">
    <source>
        <dbReference type="Proteomes" id="UP001190700"/>
    </source>
</evidence>
<comment type="caution">
    <text evidence="2">The sequence shown here is derived from an EMBL/GenBank/DDBJ whole genome shotgun (WGS) entry which is preliminary data.</text>
</comment>
<proteinExistence type="predicted"/>
<organism evidence="2 3">
    <name type="scientific">Cymbomonas tetramitiformis</name>
    <dbReference type="NCBI Taxonomy" id="36881"/>
    <lineage>
        <taxon>Eukaryota</taxon>
        <taxon>Viridiplantae</taxon>
        <taxon>Chlorophyta</taxon>
        <taxon>Pyramimonadophyceae</taxon>
        <taxon>Pyramimonadales</taxon>
        <taxon>Pyramimonadaceae</taxon>
        <taxon>Cymbomonas</taxon>
    </lineage>
</organism>
<evidence type="ECO:0000313" key="2">
    <source>
        <dbReference type="EMBL" id="KAK3290079.1"/>
    </source>
</evidence>
<keyword evidence="1" id="KW-1133">Transmembrane helix</keyword>
<reference evidence="2 3" key="1">
    <citation type="journal article" date="2015" name="Genome Biol. Evol.">
        <title>Comparative Genomics of a Bacterivorous Green Alga Reveals Evolutionary Causalities and Consequences of Phago-Mixotrophic Mode of Nutrition.</title>
        <authorList>
            <person name="Burns J.A."/>
            <person name="Paasch A."/>
            <person name="Narechania A."/>
            <person name="Kim E."/>
        </authorList>
    </citation>
    <scope>NUCLEOTIDE SEQUENCE [LARGE SCALE GENOMIC DNA]</scope>
    <source>
        <strain evidence="2 3">PLY_AMNH</strain>
    </source>
</reference>
<name>A0AAE0H4Z7_9CHLO</name>
<sequence>MINDPAKPAATFIAKLARIFEIGLAYTAIIFTFAAYAGYKILPLVAFRAEVRDIRTARSTVLLHIDHSPALGLILIASAQANLFTHHLGEHAREAIELAKSLGLGGNADARLVDALKWAECTDHKQGNTVMELGLTALLVMSAIAFFECVYYGHNAPKNRYATLNWIKAGKQMRVYKQFGYVICIVMMVGITVLGFVNAKRMRDHRDDYNKCPDSMLERQGDLLVYYADGAKWSALILCTHFFTKWIFNLFCDTKPYERFFFHIPGNRYEWRNPIYNWPFGKFVETVLVMTTLAYITCSFFSYANMPFETLENTRRAYKEGLEHYATGVICPGPACSLLRSFENYHENTNCLKPESNTTRNLAMINLLLVACVICLLDTFAYGLNLPMYFAERAREAKHLRQRRLERGDDDADSDGDEP</sequence>
<gene>
    <name evidence="2" type="ORF">CYMTET_2547</name>
</gene>
<feature type="transmembrane region" description="Helical" evidence="1">
    <location>
        <begin position="133"/>
        <end position="154"/>
    </location>
</feature>
<accession>A0AAE0H4Z7</accession>
<dbReference type="EMBL" id="LGRX02000005">
    <property type="protein sequence ID" value="KAK3290079.1"/>
    <property type="molecule type" value="Genomic_DNA"/>
</dbReference>
<feature type="transmembrane region" description="Helical" evidence="1">
    <location>
        <begin position="362"/>
        <end position="384"/>
    </location>
</feature>
<keyword evidence="3" id="KW-1185">Reference proteome</keyword>